<evidence type="ECO:0000256" key="1">
    <source>
        <dbReference type="SAM" id="Coils"/>
    </source>
</evidence>
<reference evidence="2 3" key="1">
    <citation type="journal article" date="2012" name="J. Bacteriol.">
        <title>Genome Sequence of Gallaecimonas xiamenensis Type Strain 3-C-1.</title>
        <authorList>
            <person name="Lai Q."/>
            <person name="Wang L."/>
            <person name="Wang W."/>
            <person name="Shao Z."/>
        </authorList>
    </citation>
    <scope>NUCLEOTIDE SEQUENCE [LARGE SCALE GENOMIC DNA]</scope>
    <source>
        <strain evidence="2 3">3-C-1</strain>
    </source>
</reference>
<dbReference type="Proteomes" id="UP000006755">
    <property type="component" value="Unassembled WGS sequence"/>
</dbReference>
<gene>
    <name evidence="2" type="ORF">B3C1_00495</name>
</gene>
<organism evidence="2 3">
    <name type="scientific">Gallaecimonas xiamenensis 3-C-1</name>
    <dbReference type="NCBI Taxonomy" id="745411"/>
    <lineage>
        <taxon>Bacteria</taxon>
        <taxon>Pseudomonadati</taxon>
        <taxon>Pseudomonadota</taxon>
        <taxon>Gammaproteobacteria</taxon>
        <taxon>Enterobacterales</taxon>
        <taxon>Gallaecimonadaceae</taxon>
        <taxon>Gallaecimonas</taxon>
    </lineage>
</organism>
<keyword evidence="1" id="KW-0175">Coiled coil</keyword>
<feature type="coiled-coil region" evidence="1">
    <location>
        <begin position="42"/>
        <end position="100"/>
    </location>
</feature>
<dbReference type="AlphaFoldDB" id="K2JR95"/>
<sequence>MLPLVERVNAGLAQAPVKLANPMAEEATGQEEAEQIDPNDPLSMLKQRIKELKEKAKELEEQIKAVEDSGLGEEQKSAQLDALRQQLLEVQGALMDAYNQLAEQSRKHGGGSVGSLIATLA</sequence>
<dbReference type="RefSeq" id="WP_008482176.1">
    <property type="nucleotide sequence ID" value="NZ_AMRI01000001.1"/>
</dbReference>
<protein>
    <submittedName>
        <fullName evidence="2">Uncharacterized protein</fullName>
    </submittedName>
</protein>
<name>K2JR95_9GAMM</name>
<dbReference type="EMBL" id="AMRI01000001">
    <property type="protein sequence ID" value="EKE77893.1"/>
    <property type="molecule type" value="Genomic_DNA"/>
</dbReference>
<comment type="caution">
    <text evidence="2">The sequence shown here is derived from an EMBL/GenBank/DDBJ whole genome shotgun (WGS) entry which is preliminary data.</text>
</comment>
<dbReference type="STRING" id="745411.B3C1_00495"/>
<evidence type="ECO:0000313" key="2">
    <source>
        <dbReference type="EMBL" id="EKE77893.1"/>
    </source>
</evidence>
<accession>K2JR95</accession>
<evidence type="ECO:0000313" key="3">
    <source>
        <dbReference type="Proteomes" id="UP000006755"/>
    </source>
</evidence>
<proteinExistence type="predicted"/>
<keyword evidence="3" id="KW-1185">Reference proteome</keyword>